<reference evidence="2" key="1">
    <citation type="submission" date="2021-06" db="EMBL/GenBank/DDBJ databases">
        <authorList>
            <person name="Kallberg Y."/>
            <person name="Tangrot J."/>
            <person name="Rosling A."/>
        </authorList>
    </citation>
    <scope>NUCLEOTIDE SEQUENCE</scope>
    <source>
        <strain evidence="2">UK204</strain>
    </source>
</reference>
<accession>A0A9N9NR56</accession>
<evidence type="ECO:0000313" key="2">
    <source>
        <dbReference type="EMBL" id="CAG8753695.1"/>
    </source>
</evidence>
<proteinExistence type="predicted"/>
<dbReference type="EMBL" id="CAJVPQ010019316">
    <property type="protein sequence ID" value="CAG8753695.1"/>
    <property type="molecule type" value="Genomic_DNA"/>
</dbReference>
<dbReference type="AlphaFoldDB" id="A0A9N9NR56"/>
<sequence length="99" mass="11117">GIFAGLTRVAGLSACEDWPYIPMVLSWTIPAIYRRTVRSNIVVSDPRNILGEQKLIVKKLDHINKFNQFAHVAFNALFSIGVPWISVLIAYFIPPISYG</sequence>
<name>A0A9N9NR56_9GLOM</name>
<organism evidence="2 3">
    <name type="scientific">Funneliformis caledonium</name>
    <dbReference type="NCBI Taxonomy" id="1117310"/>
    <lineage>
        <taxon>Eukaryota</taxon>
        <taxon>Fungi</taxon>
        <taxon>Fungi incertae sedis</taxon>
        <taxon>Mucoromycota</taxon>
        <taxon>Glomeromycotina</taxon>
        <taxon>Glomeromycetes</taxon>
        <taxon>Glomerales</taxon>
        <taxon>Glomeraceae</taxon>
        <taxon>Funneliformis</taxon>
    </lineage>
</organism>
<feature type="transmembrane region" description="Helical" evidence="1">
    <location>
        <begin position="72"/>
        <end position="93"/>
    </location>
</feature>
<dbReference type="Proteomes" id="UP000789570">
    <property type="component" value="Unassembled WGS sequence"/>
</dbReference>
<gene>
    <name evidence="2" type="ORF">FCALED_LOCUS16464</name>
</gene>
<protein>
    <submittedName>
        <fullName evidence="2">12708_t:CDS:1</fullName>
    </submittedName>
</protein>
<keyword evidence="3" id="KW-1185">Reference proteome</keyword>
<keyword evidence="1" id="KW-1133">Transmembrane helix</keyword>
<keyword evidence="1" id="KW-0472">Membrane</keyword>
<keyword evidence="1" id="KW-0812">Transmembrane</keyword>
<evidence type="ECO:0000256" key="1">
    <source>
        <dbReference type="SAM" id="Phobius"/>
    </source>
</evidence>
<feature type="non-terminal residue" evidence="2">
    <location>
        <position position="99"/>
    </location>
</feature>
<evidence type="ECO:0000313" key="3">
    <source>
        <dbReference type="Proteomes" id="UP000789570"/>
    </source>
</evidence>
<dbReference type="OrthoDB" id="2324972at2759"/>
<feature type="non-terminal residue" evidence="2">
    <location>
        <position position="1"/>
    </location>
</feature>
<comment type="caution">
    <text evidence="2">The sequence shown here is derived from an EMBL/GenBank/DDBJ whole genome shotgun (WGS) entry which is preliminary data.</text>
</comment>